<dbReference type="NCBIfam" id="TIGR00826">
    <property type="entry name" value="EIIB_glc"/>
    <property type="match status" value="1"/>
</dbReference>
<dbReference type="InterPro" id="IPR018113">
    <property type="entry name" value="PTrfase_EIIB_Cys"/>
</dbReference>
<feature type="transmembrane region" description="Helical" evidence="12">
    <location>
        <begin position="332"/>
        <end position="356"/>
    </location>
</feature>
<evidence type="ECO:0000259" key="13">
    <source>
        <dbReference type="PROSITE" id="PS51098"/>
    </source>
</evidence>
<evidence type="ECO:0000256" key="3">
    <source>
        <dbReference type="ARBA" id="ARBA00022475"/>
    </source>
</evidence>
<keyword evidence="9 12" id="KW-1133">Transmembrane helix</keyword>
<sequence>MKKFFQKLGKSMLVSIVAMPIAGLLLRISADDLLNIPILGAAGNAIFGNLDLLFGIGIVMGFVKEKDKGLPVLTLVAGLLTFKEGLKIINESVNMGVFAGITIGLLSAWTYDKFKNTKLPNIFAFFSGNKFPIIMIMLLSTLAAVVFGNIWPYLQDILNKFTITISSLGAIGVAIYAFFNRLLIPTGLHHVLNTYIYFEMGEFTNKAGEVVRGEIPAFIAGDPGAGFFLSQFFVIMMFGIPAIAYAIYRTSKKDQKESTKGLMYSGALTSFISGITEPIEFSFMFSSPFLYFLHAVFTGLVGAICYLLNIRIGFSFGSGIIDYILNFQLADGAWKVIPLGIAVFIVYYLVFYNYIIRKDVKLIGRMDTEKQDFSEQDIEYESKNKLKNKDYYYVAKTMLKAFGGKDNIEDAYNCITRLRVTVKNPDIVDEQLIKNTGAIGIYKPTDDQFQVVIGTEVANVASEFEKLL</sequence>
<comment type="caution">
    <text evidence="15">The sequence shown here is derived from an EMBL/GenBank/DDBJ whole genome shotgun (WGS) entry which is preliminary data.</text>
</comment>
<comment type="subcellular location">
    <subcellularLocation>
        <location evidence="1">Cell membrane</location>
        <topology evidence="1">Multi-pass membrane protein</topology>
    </subcellularLocation>
</comment>
<feature type="transmembrane region" description="Helical" evidence="12">
    <location>
        <begin position="93"/>
        <end position="111"/>
    </location>
</feature>
<evidence type="ECO:0000313" key="16">
    <source>
        <dbReference type="Proteomes" id="UP000004191"/>
    </source>
</evidence>
<evidence type="ECO:0000256" key="6">
    <source>
        <dbReference type="ARBA" id="ARBA00022683"/>
    </source>
</evidence>
<dbReference type="PROSITE" id="PS51098">
    <property type="entry name" value="PTS_EIIB_TYPE_1"/>
    <property type="match status" value="1"/>
</dbReference>
<dbReference type="PROSITE" id="PS51103">
    <property type="entry name" value="PTS_EIIC_TYPE_1"/>
    <property type="match status" value="1"/>
</dbReference>
<dbReference type="Gene3D" id="3.30.1360.60">
    <property type="entry name" value="Glucose permease domain IIB"/>
    <property type="match status" value="1"/>
</dbReference>
<feature type="domain" description="PTS EIIC type-1" evidence="14">
    <location>
        <begin position="1"/>
        <end position="367"/>
    </location>
</feature>
<feature type="transmembrane region" description="Helical" evidence="12">
    <location>
        <begin position="12"/>
        <end position="30"/>
    </location>
</feature>
<feature type="transmembrane region" description="Helical" evidence="12">
    <location>
        <begin position="289"/>
        <end position="312"/>
    </location>
</feature>
<dbReference type="GO" id="GO:0090563">
    <property type="term" value="F:protein-phosphocysteine-sugar phosphotransferase activity"/>
    <property type="evidence" value="ECO:0007669"/>
    <property type="project" value="TreeGrafter"/>
</dbReference>
<evidence type="ECO:0000256" key="1">
    <source>
        <dbReference type="ARBA" id="ARBA00004651"/>
    </source>
</evidence>
<protein>
    <submittedName>
        <fullName evidence="15">PTS system, glucose-like IIB component</fullName>
    </submittedName>
</protein>
<dbReference type="GO" id="GO:0009401">
    <property type="term" value="P:phosphoenolpyruvate-dependent sugar phosphotransferase system"/>
    <property type="evidence" value="ECO:0007669"/>
    <property type="project" value="UniProtKB-KW"/>
</dbReference>
<dbReference type="InterPro" id="IPR036878">
    <property type="entry name" value="Glu_permease_IIB"/>
</dbReference>
<name>H3NMT0_9FIRM</name>
<evidence type="ECO:0000256" key="10">
    <source>
        <dbReference type="ARBA" id="ARBA00023136"/>
    </source>
</evidence>
<accession>H3NMT0</accession>
<dbReference type="eggNOG" id="COG1264">
    <property type="taxonomic scope" value="Bacteria"/>
</dbReference>
<dbReference type="Proteomes" id="UP000004191">
    <property type="component" value="Unassembled WGS sequence"/>
</dbReference>
<keyword evidence="10 12" id="KW-0472">Membrane</keyword>
<feature type="transmembrane region" description="Helical" evidence="12">
    <location>
        <begin position="36"/>
        <end position="63"/>
    </location>
</feature>
<dbReference type="HOGENOM" id="CLU_012312_1_0_9"/>
<dbReference type="GO" id="GO:0005886">
    <property type="term" value="C:plasma membrane"/>
    <property type="evidence" value="ECO:0007669"/>
    <property type="project" value="UniProtKB-SubCell"/>
</dbReference>
<dbReference type="RefSeq" id="WP_005397912.1">
    <property type="nucleotide sequence ID" value="NZ_JH601088.1"/>
</dbReference>
<keyword evidence="3" id="KW-1003">Cell membrane</keyword>
<keyword evidence="7 12" id="KW-0812">Transmembrane</keyword>
<feature type="domain" description="PTS EIIB type-1" evidence="13">
    <location>
        <begin position="392"/>
        <end position="468"/>
    </location>
</feature>
<reference evidence="15 16" key="1">
    <citation type="submission" date="2012-01" db="EMBL/GenBank/DDBJ databases">
        <title>The Genome Sequence of Helcococcus kunzii ATCC 51366.</title>
        <authorList>
            <consortium name="The Broad Institute Genome Sequencing Platform"/>
            <person name="Earl A."/>
            <person name="Ward D."/>
            <person name="Feldgarden M."/>
            <person name="Gevers D."/>
            <person name="Huys G."/>
            <person name="Young S.K."/>
            <person name="Zeng Q."/>
            <person name="Gargeya S."/>
            <person name="Fitzgerald M."/>
            <person name="Haas B."/>
            <person name="Abouelleil A."/>
            <person name="Alvarado L."/>
            <person name="Arachchi H.M."/>
            <person name="Berlin A."/>
            <person name="Chapman S.B."/>
            <person name="Gearin G."/>
            <person name="Goldberg J."/>
            <person name="Griggs A."/>
            <person name="Gujja S."/>
            <person name="Hansen M."/>
            <person name="Heiman D."/>
            <person name="Howarth C."/>
            <person name="Larimer J."/>
            <person name="Lui A."/>
            <person name="MacDonald P.J.P."/>
            <person name="McCowen C."/>
            <person name="Montmayeur A."/>
            <person name="Murphy C."/>
            <person name="Neiman D."/>
            <person name="Pearson M."/>
            <person name="Priest M."/>
            <person name="Roberts A."/>
            <person name="Saif S."/>
            <person name="Shea T."/>
            <person name="Sisk P."/>
            <person name="Stolte C."/>
            <person name="Sykes S."/>
            <person name="Wortman J."/>
            <person name="Nusbaum C."/>
            <person name="Birren B."/>
        </authorList>
    </citation>
    <scope>NUCLEOTIDE SEQUENCE [LARGE SCALE GENOMIC DNA]</scope>
    <source>
        <strain evidence="15 16">ATCC 51366</strain>
    </source>
</reference>
<dbReference type="PANTHER" id="PTHR30009:SF4">
    <property type="entry name" value="PTS SYSTEM N-ACETYLGLUCOSAMINE-SPECIFIC EIICBA COMPONENT"/>
    <property type="match status" value="1"/>
</dbReference>
<feature type="transmembrane region" description="Helical" evidence="12">
    <location>
        <begin position="131"/>
        <end position="154"/>
    </location>
</feature>
<evidence type="ECO:0000256" key="5">
    <source>
        <dbReference type="ARBA" id="ARBA00022679"/>
    </source>
</evidence>
<dbReference type="STRING" id="883114.HMPREF9709_00641"/>
<keyword evidence="16" id="KW-1185">Reference proteome</keyword>
<dbReference type="InterPro" id="IPR003352">
    <property type="entry name" value="PTS_EIIC"/>
</dbReference>
<dbReference type="PROSITE" id="PS01035">
    <property type="entry name" value="PTS_EIIB_TYPE_1_CYS"/>
    <property type="match status" value="1"/>
</dbReference>
<dbReference type="InterPro" id="IPR001996">
    <property type="entry name" value="PTS_IIB_1"/>
</dbReference>
<evidence type="ECO:0000259" key="14">
    <source>
        <dbReference type="PROSITE" id="PS51103"/>
    </source>
</evidence>
<dbReference type="FunFam" id="3.30.1360.60:FF:000001">
    <property type="entry name" value="PTS system glucose-specific IIBC component PtsG"/>
    <property type="match status" value="1"/>
</dbReference>
<dbReference type="Pfam" id="PF02378">
    <property type="entry name" value="PTS_EIIC"/>
    <property type="match status" value="1"/>
</dbReference>
<dbReference type="GeneID" id="96998645"/>
<dbReference type="AlphaFoldDB" id="H3NMT0"/>
<dbReference type="InterPro" id="IPR013013">
    <property type="entry name" value="PTS_EIIC_1"/>
</dbReference>
<keyword evidence="6" id="KW-0598">Phosphotransferase system</keyword>
<keyword evidence="5" id="KW-0808">Transferase</keyword>
<organism evidence="15 16">
    <name type="scientific">Helcococcus kunzii ATCC 51366</name>
    <dbReference type="NCBI Taxonomy" id="883114"/>
    <lineage>
        <taxon>Bacteria</taxon>
        <taxon>Bacillati</taxon>
        <taxon>Bacillota</taxon>
        <taxon>Tissierellia</taxon>
        <taxon>Tissierellales</taxon>
        <taxon>Peptoniphilaceae</taxon>
        <taxon>Helcococcus</taxon>
    </lineage>
</organism>
<dbReference type="SUPFAM" id="SSF55604">
    <property type="entry name" value="Glucose permease domain IIB"/>
    <property type="match status" value="1"/>
</dbReference>
<dbReference type="InterPro" id="IPR050429">
    <property type="entry name" value="PTS_Glucose_EIICBA"/>
</dbReference>
<evidence type="ECO:0000256" key="8">
    <source>
        <dbReference type="ARBA" id="ARBA00022777"/>
    </source>
</evidence>
<dbReference type="CDD" id="cd00212">
    <property type="entry name" value="PTS_IIB_glc"/>
    <property type="match status" value="1"/>
</dbReference>
<dbReference type="PATRIC" id="fig|883114.3.peg.634"/>
<gene>
    <name evidence="15" type="ORF">HMPREF9709_00641</name>
</gene>
<feature type="active site" description="Phosphocysteine intermediate; for EIIB activity" evidence="11">
    <location>
        <position position="414"/>
    </location>
</feature>
<feature type="transmembrane region" description="Helical" evidence="12">
    <location>
        <begin position="228"/>
        <end position="248"/>
    </location>
</feature>
<evidence type="ECO:0000256" key="7">
    <source>
        <dbReference type="ARBA" id="ARBA00022692"/>
    </source>
</evidence>
<keyword evidence="8" id="KW-0418">Kinase</keyword>
<dbReference type="Pfam" id="PF00367">
    <property type="entry name" value="PTS_EIIB"/>
    <property type="match status" value="1"/>
</dbReference>
<dbReference type="PANTHER" id="PTHR30009">
    <property type="entry name" value="CYTOCHROME C-TYPE SYNTHESIS PROTEIN AND PTS TRANSMEMBRANE COMPONENT"/>
    <property type="match status" value="1"/>
</dbReference>
<evidence type="ECO:0000256" key="12">
    <source>
        <dbReference type="SAM" id="Phobius"/>
    </source>
</evidence>
<evidence type="ECO:0000256" key="4">
    <source>
        <dbReference type="ARBA" id="ARBA00022597"/>
    </source>
</evidence>
<proteinExistence type="predicted"/>
<evidence type="ECO:0000313" key="15">
    <source>
        <dbReference type="EMBL" id="EHR34671.1"/>
    </source>
</evidence>
<keyword evidence="4" id="KW-0762">Sugar transport</keyword>
<dbReference type="EMBL" id="AGEI01000019">
    <property type="protein sequence ID" value="EHR34671.1"/>
    <property type="molecule type" value="Genomic_DNA"/>
</dbReference>
<keyword evidence="2" id="KW-0813">Transport</keyword>
<dbReference type="GO" id="GO:0008982">
    <property type="term" value="F:protein-N(PI)-phosphohistidine-sugar phosphotransferase activity"/>
    <property type="evidence" value="ECO:0007669"/>
    <property type="project" value="InterPro"/>
</dbReference>
<dbReference type="GO" id="GO:0016301">
    <property type="term" value="F:kinase activity"/>
    <property type="evidence" value="ECO:0007669"/>
    <property type="project" value="UniProtKB-KW"/>
</dbReference>
<evidence type="ECO:0000256" key="9">
    <source>
        <dbReference type="ARBA" id="ARBA00022989"/>
    </source>
</evidence>
<dbReference type="OrthoDB" id="9764327at2"/>
<dbReference type="eggNOG" id="COG1263">
    <property type="taxonomic scope" value="Bacteria"/>
</dbReference>
<evidence type="ECO:0000256" key="11">
    <source>
        <dbReference type="PROSITE-ProRule" id="PRU00421"/>
    </source>
</evidence>
<evidence type="ECO:0000256" key="2">
    <source>
        <dbReference type="ARBA" id="ARBA00022448"/>
    </source>
</evidence>
<feature type="transmembrane region" description="Helical" evidence="12">
    <location>
        <begin position="161"/>
        <end position="179"/>
    </location>
</feature>
<dbReference type="GO" id="GO:0015764">
    <property type="term" value="P:N-acetylglucosamine transport"/>
    <property type="evidence" value="ECO:0007669"/>
    <property type="project" value="TreeGrafter"/>
</dbReference>